<evidence type="ECO:0000313" key="6">
    <source>
        <dbReference type="EMBL" id="NBI30106.1"/>
    </source>
</evidence>
<protein>
    <recommendedName>
        <fullName evidence="8">Chloroplast import component protein (Tic20)</fullName>
    </recommendedName>
</protein>
<keyword evidence="3 5" id="KW-1133">Transmembrane helix</keyword>
<name>A0A6N9Q5J9_9BACL</name>
<comment type="caution">
    <text evidence="6">The sequence shown here is derived from an EMBL/GenBank/DDBJ whole genome shotgun (WGS) entry which is preliminary data.</text>
</comment>
<evidence type="ECO:0000256" key="3">
    <source>
        <dbReference type="ARBA" id="ARBA00022989"/>
    </source>
</evidence>
<organism evidence="6 7">
    <name type="scientific">Chengkuizengella marina</name>
    <dbReference type="NCBI Taxonomy" id="2507566"/>
    <lineage>
        <taxon>Bacteria</taxon>
        <taxon>Bacillati</taxon>
        <taxon>Bacillota</taxon>
        <taxon>Bacilli</taxon>
        <taxon>Bacillales</taxon>
        <taxon>Paenibacillaceae</taxon>
        <taxon>Chengkuizengella</taxon>
    </lineage>
</organism>
<dbReference type="AlphaFoldDB" id="A0A6N9Q5J9"/>
<reference evidence="6 7" key="1">
    <citation type="submission" date="2019-01" db="EMBL/GenBank/DDBJ databases">
        <title>Chengkuizengella sp. nov., isolated from deep-sea sediment of East Pacific Ocean.</title>
        <authorList>
            <person name="Yang J."/>
            <person name="Lai Q."/>
            <person name="Shao Z."/>
        </authorList>
    </citation>
    <scope>NUCLEOTIDE SEQUENCE [LARGE SCALE GENOMIC DNA]</scope>
    <source>
        <strain evidence="6 7">YPA3-1-1</strain>
    </source>
</reference>
<feature type="transmembrane region" description="Helical" evidence="5">
    <location>
        <begin position="17"/>
        <end position="34"/>
    </location>
</feature>
<sequence>MQHPHHINSKDIEENKIWAVLAYFIFFLPLIAARDSKFAMYHANQGLILLIFAVAVNVIGTFIPILGWLLILPFGNLAVIIYMIIGIFNSASEKTKPLPLIGDFDIIK</sequence>
<evidence type="ECO:0008006" key="8">
    <source>
        <dbReference type="Google" id="ProtNLM"/>
    </source>
</evidence>
<dbReference type="Proteomes" id="UP000448943">
    <property type="component" value="Unassembled WGS sequence"/>
</dbReference>
<evidence type="ECO:0000313" key="7">
    <source>
        <dbReference type="Proteomes" id="UP000448943"/>
    </source>
</evidence>
<evidence type="ECO:0000256" key="5">
    <source>
        <dbReference type="SAM" id="Phobius"/>
    </source>
</evidence>
<dbReference type="InterPro" id="IPR019109">
    <property type="entry name" value="MamF_MmsF"/>
</dbReference>
<keyword evidence="4 5" id="KW-0472">Membrane</keyword>
<accession>A0A6N9Q5J9</accession>
<evidence type="ECO:0000256" key="2">
    <source>
        <dbReference type="ARBA" id="ARBA00022692"/>
    </source>
</evidence>
<feature type="transmembrane region" description="Helical" evidence="5">
    <location>
        <begin position="46"/>
        <end position="65"/>
    </location>
</feature>
<dbReference type="EMBL" id="SIJB01000029">
    <property type="protein sequence ID" value="NBI30106.1"/>
    <property type="molecule type" value="Genomic_DNA"/>
</dbReference>
<dbReference type="RefSeq" id="WP_160646912.1">
    <property type="nucleotide sequence ID" value="NZ_SIJB01000029.1"/>
</dbReference>
<comment type="subcellular location">
    <subcellularLocation>
        <location evidence="1">Membrane</location>
        <topology evidence="1">Multi-pass membrane protein</topology>
    </subcellularLocation>
</comment>
<evidence type="ECO:0000256" key="4">
    <source>
        <dbReference type="ARBA" id="ARBA00023136"/>
    </source>
</evidence>
<keyword evidence="7" id="KW-1185">Reference proteome</keyword>
<dbReference type="Pfam" id="PF09685">
    <property type="entry name" value="MamF_MmsF"/>
    <property type="match status" value="1"/>
</dbReference>
<feature type="transmembrane region" description="Helical" evidence="5">
    <location>
        <begin position="71"/>
        <end position="91"/>
    </location>
</feature>
<proteinExistence type="predicted"/>
<evidence type="ECO:0000256" key="1">
    <source>
        <dbReference type="ARBA" id="ARBA00004141"/>
    </source>
</evidence>
<gene>
    <name evidence="6" type="ORF">ERL59_14235</name>
</gene>
<dbReference type="OrthoDB" id="7595353at2"/>
<keyword evidence="2 5" id="KW-0812">Transmembrane</keyword>